<proteinExistence type="inferred from homology"/>
<dbReference type="PRINTS" id="PR01438">
    <property type="entry name" value="UNVRSLSTRESS"/>
</dbReference>
<keyword evidence="4" id="KW-1185">Reference proteome</keyword>
<dbReference type="EMBL" id="JAAQOM010000001">
    <property type="protein sequence ID" value="NIA52195.1"/>
    <property type="molecule type" value="Genomic_DNA"/>
</dbReference>
<gene>
    <name evidence="3" type="ORF">HAV22_00820</name>
</gene>
<dbReference type="PANTHER" id="PTHR46268">
    <property type="entry name" value="STRESS RESPONSE PROTEIN NHAX"/>
    <property type="match status" value="1"/>
</dbReference>
<accession>A0ABX0P7E0</accession>
<comment type="similarity">
    <text evidence="1">Belongs to the universal stress protein A family.</text>
</comment>
<dbReference type="SUPFAM" id="SSF52402">
    <property type="entry name" value="Adenine nucleotide alpha hydrolases-like"/>
    <property type="match status" value="2"/>
</dbReference>
<evidence type="ECO:0000259" key="2">
    <source>
        <dbReference type="Pfam" id="PF00582"/>
    </source>
</evidence>
<dbReference type="Gene3D" id="3.40.50.12370">
    <property type="match status" value="1"/>
</dbReference>
<name>A0ABX0P7E0_9BURK</name>
<dbReference type="CDD" id="cd00293">
    <property type="entry name" value="USP-like"/>
    <property type="match status" value="1"/>
</dbReference>
<organism evidence="3 4">
    <name type="scientific">Telluria antibiotica</name>
    <dbReference type="NCBI Taxonomy" id="2717319"/>
    <lineage>
        <taxon>Bacteria</taxon>
        <taxon>Pseudomonadati</taxon>
        <taxon>Pseudomonadota</taxon>
        <taxon>Betaproteobacteria</taxon>
        <taxon>Burkholderiales</taxon>
        <taxon>Oxalobacteraceae</taxon>
        <taxon>Telluria group</taxon>
        <taxon>Telluria</taxon>
    </lineage>
</organism>
<evidence type="ECO:0000313" key="4">
    <source>
        <dbReference type="Proteomes" id="UP000716322"/>
    </source>
</evidence>
<evidence type="ECO:0000313" key="3">
    <source>
        <dbReference type="EMBL" id="NIA52195.1"/>
    </source>
</evidence>
<sequence>MDYKTIVVHVDESRHAHVRIRYAARLARDHGALLLGAAFTGVSRAVFPTGFDIRPATLEASYFEPLEGNARRALAAFDLIAAEERTAHDSRLVCDQADEGLARLARFADLVVVSRDDPDEAPAGSVVRIPDYVILNAARPVVIVPYRAEAPALPGRILLAWDGGKEASLALSAALPLLERADAVVVADLAGTAGGDFQAQLADVRDWLARHGVQAETLLGTAARDEGAALLELARAQAADLLVMGCYGHSRLRELCLGGASRTVLAEADIPVLLAH</sequence>
<dbReference type="Pfam" id="PF00582">
    <property type="entry name" value="Usp"/>
    <property type="match status" value="1"/>
</dbReference>
<dbReference type="PANTHER" id="PTHR46268:SF15">
    <property type="entry name" value="UNIVERSAL STRESS PROTEIN HP_0031"/>
    <property type="match status" value="1"/>
</dbReference>
<dbReference type="RefSeq" id="WP_166855532.1">
    <property type="nucleotide sequence ID" value="NZ_JAAQOM010000001.1"/>
</dbReference>
<dbReference type="Proteomes" id="UP000716322">
    <property type="component" value="Unassembled WGS sequence"/>
</dbReference>
<dbReference type="InterPro" id="IPR006015">
    <property type="entry name" value="Universal_stress_UspA"/>
</dbReference>
<reference evidence="3 4" key="1">
    <citation type="submission" date="2020-03" db="EMBL/GenBank/DDBJ databases">
        <title>Genome sequence of strain Massilia sp. TW-1.</title>
        <authorList>
            <person name="Chaudhary D.K."/>
        </authorList>
    </citation>
    <scope>NUCLEOTIDE SEQUENCE [LARGE SCALE GENOMIC DNA]</scope>
    <source>
        <strain evidence="3 4">TW-1</strain>
    </source>
</reference>
<feature type="domain" description="UspA" evidence="2">
    <location>
        <begin position="156"/>
        <end position="275"/>
    </location>
</feature>
<protein>
    <submittedName>
        <fullName evidence="3">Universal stress protein</fullName>
    </submittedName>
</protein>
<comment type="caution">
    <text evidence="3">The sequence shown here is derived from an EMBL/GenBank/DDBJ whole genome shotgun (WGS) entry which is preliminary data.</text>
</comment>
<evidence type="ECO:0000256" key="1">
    <source>
        <dbReference type="ARBA" id="ARBA00008791"/>
    </source>
</evidence>
<dbReference type="InterPro" id="IPR006016">
    <property type="entry name" value="UspA"/>
</dbReference>